<evidence type="ECO:0000313" key="2">
    <source>
        <dbReference type="Proteomes" id="UP000198901"/>
    </source>
</evidence>
<dbReference type="InterPro" id="IPR029058">
    <property type="entry name" value="AB_hydrolase_fold"/>
</dbReference>
<sequence>MKEQYTKYYSHRLGRDIELLVYGHWGYPVLVFPTTMGRYYEAKDFGLVQSARRLVDEGRIKLYCVDSIDRDSWYAKHLHPSLRILNAIQYDRFLNEELVPWIQQECNVGKVAAAGCSFGGFQAANFAFKHADKVSHLFTMGAAFDIRDFMSGYYDENVYFNNPPDYLPNANDPNLWQMKIILGSCLADFCKPETERLSAILTAKQIPHWLDIRWHGTHDWPIWKEMFPEYLSQI</sequence>
<name>A0A1G9RX24_9BACT</name>
<gene>
    <name evidence="1" type="ORF">SAMN04488090_3085</name>
</gene>
<dbReference type="EMBL" id="FNGS01000005">
    <property type="protein sequence ID" value="SDM27771.1"/>
    <property type="molecule type" value="Genomic_DNA"/>
</dbReference>
<dbReference type="AlphaFoldDB" id="A0A1G9RX24"/>
<dbReference type="InterPro" id="IPR000801">
    <property type="entry name" value="Esterase-like"/>
</dbReference>
<dbReference type="Proteomes" id="UP000198901">
    <property type="component" value="Unassembled WGS sequence"/>
</dbReference>
<dbReference type="Pfam" id="PF00756">
    <property type="entry name" value="Esterase"/>
    <property type="match status" value="1"/>
</dbReference>
<protein>
    <submittedName>
        <fullName evidence="1">Esterase/lipase superfamily enzyme</fullName>
    </submittedName>
</protein>
<dbReference type="STRING" id="563176.SAMN04488090_3085"/>
<dbReference type="InterPro" id="IPR050583">
    <property type="entry name" value="Mycobacterial_A85_antigen"/>
</dbReference>
<proteinExistence type="predicted"/>
<dbReference type="SUPFAM" id="SSF53474">
    <property type="entry name" value="alpha/beta-Hydrolases"/>
    <property type="match status" value="1"/>
</dbReference>
<evidence type="ECO:0000313" key="1">
    <source>
        <dbReference type="EMBL" id="SDM27771.1"/>
    </source>
</evidence>
<dbReference type="PANTHER" id="PTHR48098">
    <property type="entry name" value="ENTEROCHELIN ESTERASE-RELATED"/>
    <property type="match status" value="1"/>
</dbReference>
<accession>A0A1G9RX24</accession>
<dbReference type="Gene3D" id="3.40.50.1820">
    <property type="entry name" value="alpha/beta hydrolase"/>
    <property type="match status" value="1"/>
</dbReference>
<dbReference type="RefSeq" id="WP_093203994.1">
    <property type="nucleotide sequence ID" value="NZ_FNGS01000005.1"/>
</dbReference>
<keyword evidence="2" id="KW-1185">Reference proteome</keyword>
<dbReference type="OrthoDB" id="9775130at2"/>
<reference evidence="1 2" key="1">
    <citation type="submission" date="2016-10" db="EMBL/GenBank/DDBJ databases">
        <authorList>
            <person name="de Groot N.N."/>
        </authorList>
    </citation>
    <scope>NUCLEOTIDE SEQUENCE [LARGE SCALE GENOMIC DNA]</scope>
    <source>
        <strain evidence="1 2">DSM 21668</strain>
    </source>
</reference>
<dbReference type="PANTHER" id="PTHR48098:SF3">
    <property type="entry name" value="IRON(III) ENTEROBACTIN ESTERASE"/>
    <property type="match status" value="1"/>
</dbReference>
<organism evidence="1 2">
    <name type="scientific">Siphonobacter aquaeclarae</name>
    <dbReference type="NCBI Taxonomy" id="563176"/>
    <lineage>
        <taxon>Bacteria</taxon>
        <taxon>Pseudomonadati</taxon>
        <taxon>Bacteroidota</taxon>
        <taxon>Cytophagia</taxon>
        <taxon>Cytophagales</taxon>
        <taxon>Cytophagaceae</taxon>
        <taxon>Siphonobacter</taxon>
    </lineage>
</organism>